<organism evidence="14 15">
    <name type="scientific">Parablautia muri</name>
    <dbReference type="NCBI Taxonomy" id="2320879"/>
    <lineage>
        <taxon>Bacteria</taxon>
        <taxon>Bacillati</taxon>
        <taxon>Bacillota</taxon>
        <taxon>Clostridia</taxon>
        <taxon>Lachnospirales</taxon>
        <taxon>Lachnospiraceae</taxon>
        <taxon>Parablautia</taxon>
    </lineage>
</organism>
<feature type="transmembrane region" description="Helical" evidence="13">
    <location>
        <begin position="144"/>
        <end position="165"/>
    </location>
</feature>
<evidence type="ECO:0000313" key="14">
    <source>
        <dbReference type="EMBL" id="NBJ92820.1"/>
    </source>
</evidence>
<keyword evidence="9 13" id="KW-1133">Transmembrane helix</keyword>
<evidence type="ECO:0000256" key="2">
    <source>
        <dbReference type="ARBA" id="ARBA00004651"/>
    </source>
</evidence>
<sequence length="486" mass="53865">MKRMKLRTNTEKFDWNYFIRHIAIIAVPVAMQNLLTTTGSMVDTMMLASLGEKTVGAVGLCAQFSSLMFAGYWGFVGGGMLFFAQYWGAKNDDGITRSFGITLSFMMTVGIVFSFLALGAPGFIMNIYTDKPEIQQIGISYLRIVGFAYILQVLAMAVSALLRSIEQVKIPLYGGMASVAANCFFNYLLIFGKFGFPKMGVRGAALGTVLAGGVNLLILLFFILKNRIPYVLEFSKHFRWNRKFVQQYLQKCFPIICNEVMIGVGNMMINIVLGHQSEKAIAAVAVFRTLEGLVIAFFSGFSNAATVLVGKEVGAGNHEIAFQRAKRLVYMCSALIGTVYLVVFMVHNPLLHAMGLSGESYRIGTGMMILYGIAALIRMGNWVQNDAYRSAGDAAFGSIMEITFMYLMVLPCVYLSNYVFHAPFLVVFALCYVDEPIRYIIMQCHMYSGKWLKPVSDEGVKTIGEFRQNHGISVKNNCGLAVEKPQ</sequence>
<evidence type="ECO:0000256" key="4">
    <source>
        <dbReference type="ARBA" id="ARBA00020268"/>
    </source>
</evidence>
<keyword evidence="10" id="KW-0406">Ion transport</keyword>
<feature type="transmembrane region" description="Helical" evidence="13">
    <location>
        <begin position="328"/>
        <end position="348"/>
    </location>
</feature>
<comment type="subcellular location">
    <subcellularLocation>
        <location evidence="2">Cell membrane</location>
        <topology evidence="2">Multi-pass membrane protein</topology>
    </subcellularLocation>
</comment>
<dbReference type="InterPro" id="IPR050222">
    <property type="entry name" value="MATE_MdtK"/>
</dbReference>
<keyword evidence="8 13" id="KW-0812">Transmembrane</keyword>
<evidence type="ECO:0000313" key="15">
    <source>
        <dbReference type="Proteomes" id="UP001154420"/>
    </source>
</evidence>
<evidence type="ECO:0000256" key="10">
    <source>
        <dbReference type="ARBA" id="ARBA00023065"/>
    </source>
</evidence>
<dbReference type="GO" id="GO:0042910">
    <property type="term" value="F:xenobiotic transmembrane transporter activity"/>
    <property type="evidence" value="ECO:0007669"/>
    <property type="project" value="InterPro"/>
</dbReference>
<evidence type="ECO:0000256" key="12">
    <source>
        <dbReference type="ARBA" id="ARBA00031636"/>
    </source>
</evidence>
<dbReference type="PIRSF" id="PIRSF006603">
    <property type="entry name" value="DinF"/>
    <property type="match status" value="1"/>
</dbReference>
<feature type="transmembrane region" description="Helical" evidence="13">
    <location>
        <begin position="415"/>
        <end position="433"/>
    </location>
</feature>
<feature type="transmembrane region" description="Helical" evidence="13">
    <location>
        <begin position="204"/>
        <end position="224"/>
    </location>
</feature>
<dbReference type="Proteomes" id="UP001154420">
    <property type="component" value="Unassembled WGS sequence"/>
</dbReference>
<protein>
    <recommendedName>
        <fullName evidence="4">Probable multidrug resistance protein NorM</fullName>
    </recommendedName>
    <alternativeName>
        <fullName evidence="12">Multidrug-efflux transporter</fullName>
    </alternativeName>
</protein>
<dbReference type="AlphaFoldDB" id="A0A9X5BF82"/>
<feature type="transmembrane region" description="Helical" evidence="13">
    <location>
        <begin position="172"/>
        <end position="192"/>
    </location>
</feature>
<keyword evidence="5" id="KW-0813">Transport</keyword>
<dbReference type="RefSeq" id="WP_160559909.1">
    <property type="nucleotide sequence ID" value="NZ_QZDT01000013.1"/>
</dbReference>
<dbReference type="OrthoDB" id="9780160at2"/>
<evidence type="ECO:0000256" key="6">
    <source>
        <dbReference type="ARBA" id="ARBA00022449"/>
    </source>
</evidence>
<keyword evidence="15" id="KW-1185">Reference proteome</keyword>
<keyword evidence="6" id="KW-0050">Antiport</keyword>
<comment type="similarity">
    <text evidence="3">Belongs to the multi antimicrobial extrusion (MATE) (TC 2.A.66.1) family.</text>
</comment>
<name>A0A9X5BF82_9FIRM</name>
<comment type="caution">
    <text evidence="14">The sequence shown here is derived from an EMBL/GenBank/DDBJ whole genome shotgun (WGS) entry which is preliminary data.</text>
</comment>
<dbReference type="GO" id="GO:0015297">
    <property type="term" value="F:antiporter activity"/>
    <property type="evidence" value="ECO:0007669"/>
    <property type="project" value="UniProtKB-KW"/>
</dbReference>
<dbReference type="PANTHER" id="PTHR43298:SF2">
    <property type="entry name" value="FMN_FAD EXPORTER YEEO-RELATED"/>
    <property type="match status" value="1"/>
</dbReference>
<evidence type="ECO:0000256" key="1">
    <source>
        <dbReference type="ARBA" id="ARBA00003408"/>
    </source>
</evidence>
<evidence type="ECO:0000256" key="5">
    <source>
        <dbReference type="ARBA" id="ARBA00022448"/>
    </source>
</evidence>
<dbReference type="EMBL" id="QZDT01000013">
    <property type="protein sequence ID" value="NBJ92820.1"/>
    <property type="molecule type" value="Genomic_DNA"/>
</dbReference>
<evidence type="ECO:0000256" key="7">
    <source>
        <dbReference type="ARBA" id="ARBA00022475"/>
    </source>
</evidence>
<accession>A0A9X5BF82</accession>
<evidence type="ECO:0000256" key="9">
    <source>
        <dbReference type="ARBA" id="ARBA00022989"/>
    </source>
</evidence>
<feature type="transmembrane region" description="Helical" evidence="13">
    <location>
        <begin position="21"/>
        <end position="42"/>
    </location>
</feature>
<feature type="transmembrane region" description="Helical" evidence="13">
    <location>
        <begin position="62"/>
        <end position="87"/>
    </location>
</feature>
<feature type="transmembrane region" description="Helical" evidence="13">
    <location>
        <begin position="360"/>
        <end position="379"/>
    </location>
</feature>
<gene>
    <name evidence="14" type="ORF">D5281_09460</name>
</gene>
<proteinExistence type="inferred from homology"/>
<dbReference type="GO" id="GO:0006811">
    <property type="term" value="P:monoatomic ion transport"/>
    <property type="evidence" value="ECO:0007669"/>
    <property type="project" value="UniProtKB-KW"/>
</dbReference>
<evidence type="ECO:0000256" key="11">
    <source>
        <dbReference type="ARBA" id="ARBA00023136"/>
    </source>
</evidence>
<comment type="function">
    <text evidence="1">Multidrug efflux pump.</text>
</comment>
<dbReference type="Pfam" id="PF01554">
    <property type="entry name" value="MatE"/>
    <property type="match status" value="2"/>
</dbReference>
<dbReference type="InterPro" id="IPR048279">
    <property type="entry name" value="MdtK-like"/>
</dbReference>
<keyword evidence="7" id="KW-1003">Cell membrane</keyword>
<dbReference type="GO" id="GO:0005886">
    <property type="term" value="C:plasma membrane"/>
    <property type="evidence" value="ECO:0007669"/>
    <property type="project" value="UniProtKB-SubCell"/>
</dbReference>
<dbReference type="InterPro" id="IPR002528">
    <property type="entry name" value="MATE_fam"/>
</dbReference>
<evidence type="ECO:0000256" key="13">
    <source>
        <dbReference type="SAM" id="Phobius"/>
    </source>
</evidence>
<feature type="transmembrane region" description="Helical" evidence="13">
    <location>
        <begin position="99"/>
        <end position="124"/>
    </location>
</feature>
<evidence type="ECO:0000256" key="3">
    <source>
        <dbReference type="ARBA" id="ARBA00010199"/>
    </source>
</evidence>
<evidence type="ECO:0000256" key="8">
    <source>
        <dbReference type="ARBA" id="ARBA00022692"/>
    </source>
</evidence>
<keyword evidence="11 13" id="KW-0472">Membrane</keyword>
<reference evidence="14" key="1">
    <citation type="submission" date="2018-09" db="EMBL/GenBank/DDBJ databases">
        <title>Murine metabolic-syndrome-specific gut microbial biobank.</title>
        <authorList>
            <person name="Liu C."/>
        </authorList>
    </citation>
    <scope>NUCLEOTIDE SEQUENCE</scope>
    <source>
        <strain evidence="14">D42-62</strain>
    </source>
</reference>
<dbReference type="PANTHER" id="PTHR43298">
    <property type="entry name" value="MULTIDRUG RESISTANCE PROTEIN NORM-RELATED"/>
    <property type="match status" value="1"/>
</dbReference>
<dbReference type="NCBIfam" id="TIGR00797">
    <property type="entry name" value="matE"/>
    <property type="match status" value="1"/>
</dbReference>
<feature type="transmembrane region" description="Helical" evidence="13">
    <location>
        <begin position="391"/>
        <end position="409"/>
    </location>
</feature>